<evidence type="ECO:0000313" key="1">
    <source>
        <dbReference type="EMBL" id="EAY06679.1"/>
    </source>
</evidence>
<reference evidence="1" key="2">
    <citation type="journal article" date="2007" name="Science">
        <title>Draft genome sequence of the sexually transmitted pathogen Trichomonas vaginalis.</title>
        <authorList>
            <person name="Carlton J.M."/>
            <person name="Hirt R.P."/>
            <person name="Silva J.C."/>
            <person name="Delcher A.L."/>
            <person name="Schatz M."/>
            <person name="Zhao Q."/>
            <person name="Wortman J.R."/>
            <person name="Bidwell S.L."/>
            <person name="Alsmark U.C.M."/>
            <person name="Besteiro S."/>
            <person name="Sicheritz-Ponten T."/>
            <person name="Noel C.J."/>
            <person name="Dacks J.B."/>
            <person name="Foster P.G."/>
            <person name="Simillion C."/>
            <person name="Van de Peer Y."/>
            <person name="Miranda-Saavedra D."/>
            <person name="Barton G.J."/>
            <person name="Westrop G.D."/>
            <person name="Mueller S."/>
            <person name="Dessi D."/>
            <person name="Fiori P.L."/>
            <person name="Ren Q."/>
            <person name="Paulsen I."/>
            <person name="Zhang H."/>
            <person name="Bastida-Corcuera F.D."/>
            <person name="Simoes-Barbosa A."/>
            <person name="Brown M.T."/>
            <person name="Hayes R.D."/>
            <person name="Mukherjee M."/>
            <person name="Okumura C.Y."/>
            <person name="Schneider R."/>
            <person name="Smith A.J."/>
            <person name="Vanacova S."/>
            <person name="Villalvazo M."/>
            <person name="Haas B.J."/>
            <person name="Pertea M."/>
            <person name="Feldblyum T.V."/>
            <person name="Utterback T.R."/>
            <person name="Shu C.L."/>
            <person name="Osoegawa K."/>
            <person name="de Jong P.J."/>
            <person name="Hrdy I."/>
            <person name="Horvathova L."/>
            <person name="Zubacova Z."/>
            <person name="Dolezal P."/>
            <person name="Malik S.B."/>
            <person name="Logsdon J.M. Jr."/>
            <person name="Henze K."/>
            <person name="Gupta A."/>
            <person name="Wang C.C."/>
            <person name="Dunne R.L."/>
            <person name="Upcroft J.A."/>
            <person name="Upcroft P."/>
            <person name="White O."/>
            <person name="Salzberg S.L."/>
            <person name="Tang P."/>
            <person name="Chiu C.-H."/>
            <person name="Lee Y.-S."/>
            <person name="Embley T.M."/>
            <person name="Coombs G.H."/>
            <person name="Mottram J.C."/>
            <person name="Tachezy J."/>
            <person name="Fraser-Liggett C.M."/>
            <person name="Johnson P.J."/>
        </authorList>
    </citation>
    <scope>NUCLEOTIDE SEQUENCE [LARGE SCALE GENOMIC DNA]</scope>
    <source>
        <strain evidence="1">G3</strain>
    </source>
</reference>
<dbReference type="InParanoid" id="A2EKX1"/>
<evidence type="ECO:0000313" key="2">
    <source>
        <dbReference type="Proteomes" id="UP000001542"/>
    </source>
</evidence>
<accession>A2EKX1</accession>
<sequence>MFFNYQQMVLPVSELRSQLYKGIQSKRLDSTFSFKIFPVFKFCTKPETLMEYLEEVIAPYINYIHSNSDKLTHDFFESTIIIMYMFSHQLVEFSDRIDVFSKDFNLIYDLLTKVFNFPTTTSQRKFVTSSLDYDNPQVKNLYVNQNLLNNTKYSFVQYIASSGILNVNSTSLYNKEFSKFYKKVGLLLAPFLVTEFCDYLAIKLADYYENIDILTFLISLHLSQQNYDIVSALFFDKISELMKDNMDSCMECLHSISQTSSPLTLAALKEFMVDKGFALFKHNDYLEQLKFLLQKISSLLSNEELYSILRLNNNLIESVTQYQTDLAPDIIEILANININAALPFVIDLFEKNNADFKDPRNIIYLVLLHGSINDFNKIMASAANYKDIFIDLIQNNKDFDPSYLITICKVIKNLSLEVNCLQEISDSLMDSLDSLDVAKVFADYDFLPISDQEYFCLITPNCQNRYLALKKRNLHYKISDTENKGWVDYAIQCFDETKDVFFAEQLAKTNNKEIIQKLINELKSVDFMLSKTNLTDFDFTNVIPRDYSQEILKDKNNFVLIHKIPKFKFNFDANLAETVCKLLNSENEVICGYYYLDNAIEYAGEEFWSKISEIPLKNDFNFLPVIHFYSMLKIGKFDTIYMSKILSQLIKSNNDKAVIDFIEKLGDNKIDFRSLKNTKLPNSNFVINLLKQCDNLTPELADEAFLTFPIKSFRYLATKSDKGEIFQNNLKSRLNTLLAGQITIPEFEEIIDVYFDITENEFALELAFQLFTTEFTPIFRTNMFYKKISKVFADNFELFKCFLSECELAKTYSSPFIKALGEMSLFVNSSDSKLAKDASDAAKNKNVSGYQTANDILSKLPKRFEMTFLEKNITDNEVKYVTENHFNLTNCDSINSGISDTFSVYEDLEENKIIRKQRYLTKTPKYFVISLFSSSNDTKVDEQIDLTDYILQSGKTAVYRLCSYVGKKNDKYHLNQFSPVLAFYQKQKSETYLSYKPDEKKSEIIEEIMKLDFEVFDKFELSFFMFNELNSADLFEYFCQNDPSFIESCVESNLSEICQLSSDKISIFGELIKDYEDTDLLRQLLLDLLTKPETISNAVSLLISKTKDIKEVFEIFVSNHIPLKPLLQNVTDQIITFDDSMISMIMKDKEAMYYILSLADYKFIQFFLPLSKISEEEFDKISKIVPSDYLSEMLIRNGNKVFAKKFNSQCQDNEKFKAFIGEINEKSILEMLNSNSISTIENSVHLAAESNLVGKLDNECIRGILSIIHSDICTEQNLSRLRCYLDLLGNKSLFPKSESNYLISYIYRCARNRIEYSFYNQILPLENFDWAVGTAIIAFNPSMNLIEIAFIASLKLYSYFAVKNLEKYNDALTFDFIEVVANEIHKQLAKKDIDQNLIRWYHDILLRFPRVWNFVKPIFDDGTFGVINDKEGFLLVALIALFDSGFTYPNEEKRLMSDYVFSYFAKNQNLIPQEYDVRVQTIMNMISGFKWMSDTNYMVDKLHFFANASFVFPFIRSYIFQNNFVGNIKTLYSNIIPVDVCNELSYLVQILLQKSLITEVISSSHDITSTARMLFDSFDICKKSWPATEILIDCLLKIKSSNVKDVVKYIDLDGFYKCLKVIPMDYRWMNIRIIIVYLMNANNNSIDLNDIRSFINTIKVEKEEQERVAIAANIIRKLPEKWPIILKNEFDSKFKQMRQIPELEKYVKILY</sequence>
<dbReference type="EMBL" id="DS113417">
    <property type="protein sequence ID" value="EAY06679.1"/>
    <property type="molecule type" value="Genomic_DNA"/>
</dbReference>
<dbReference type="SMR" id="A2EKX1"/>
<keyword evidence="2" id="KW-1185">Reference proteome</keyword>
<dbReference type="VEuPathDB" id="TrichDB:TVAG_211290"/>
<reference evidence="1" key="1">
    <citation type="submission" date="2006-10" db="EMBL/GenBank/DDBJ databases">
        <authorList>
            <person name="Amadeo P."/>
            <person name="Zhao Q."/>
            <person name="Wortman J."/>
            <person name="Fraser-Liggett C."/>
            <person name="Carlton J."/>
        </authorList>
    </citation>
    <scope>NUCLEOTIDE SEQUENCE</scope>
    <source>
        <strain evidence="1">G3</strain>
    </source>
</reference>
<gene>
    <name evidence="1" type="ORF">TVAG_211290</name>
</gene>
<proteinExistence type="predicted"/>
<dbReference type="Proteomes" id="UP000001542">
    <property type="component" value="Unassembled WGS sequence"/>
</dbReference>
<organism evidence="1 2">
    <name type="scientific">Trichomonas vaginalis (strain ATCC PRA-98 / G3)</name>
    <dbReference type="NCBI Taxonomy" id="412133"/>
    <lineage>
        <taxon>Eukaryota</taxon>
        <taxon>Metamonada</taxon>
        <taxon>Parabasalia</taxon>
        <taxon>Trichomonadida</taxon>
        <taxon>Trichomonadidae</taxon>
        <taxon>Trichomonas</taxon>
    </lineage>
</organism>
<dbReference type="KEGG" id="tva:4764558"/>
<dbReference type="VEuPathDB" id="TrichDB:TVAGG3_1014410"/>
<name>A2EKX1_TRIV3</name>
<protein>
    <submittedName>
        <fullName evidence="1">Uncharacterized protein</fullName>
    </submittedName>
</protein>
<dbReference type="RefSeq" id="XP_001318902.1">
    <property type="nucleotide sequence ID" value="XM_001318867.1"/>
</dbReference>